<dbReference type="EMBL" id="FJOG01000048">
    <property type="protein sequence ID" value="CZR67904.1"/>
    <property type="molecule type" value="Genomic_DNA"/>
</dbReference>
<reference evidence="5 6" key="1">
    <citation type="submission" date="2016-03" db="EMBL/GenBank/DDBJ databases">
        <authorList>
            <person name="Ploux O."/>
        </authorList>
    </citation>
    <scope>NUCLEOTIDE SEQUENCE [LARGE SCALE GENOMIC DNA]</scope>
    <source>
        <strain evidence="5 6">UAMH 11012</strain>
    </source>
</reference>
<gene>
    <name evidence="5" type="ORF">PAC_17803</name>
</gene>
<dbReference type="Pfam" id="PF04082">
    <property type="entry name" value="Fungal_trans"/>
    <property type="match status" value="1"/>
</dbReference>
<dbReference type="SMART" id="SM00066">
    <property type="entry name" value="GAL4"/>
    <property type="match status" value="1"/>
</dbReference>
<protein>
    <submittedName>
        <fullName evidence="5">Related to transcriptional activator Mut3p</fullName>
    </submittedName>
</protein>
<dbReference type="InterPro" id="IPR007219">
    <property type="entry name" value="XnlR_reg_dom"/>
</dbReference>
<evidence type="ECO:0000313" key="6">
    <source>
        <dbReference type="Proteomes" id="UP000184330"/>
    </source>
</evidence>
<dbReference type="CDD" id="cd12148">
    <property type="entry name" value="fungal_TF_MHR"/>
    <property type="match status" value="1"/>
</dbReference>
<evidence type="ECO:0000313" key="5">
    <source>
        <dbReference type="EMBL" id="CZR67904.1"/>
    </source>
</evidence>
<evidence type="ECO:0000259" key="4">
    <source>
        <dbReference type="PROSITE" id="PS50048"/>
    </source>
</evidence>
<feature type="region of interest" description="Disordered" evidence="3">
    <location>
        <begin position="715"/>
        <end position="738"/>
    </location>
</feature>
<dbReference type="Proteomes" id="UP000184330">
    <property type="component" value="Unassembled WGS sequence"/>
</dbReference>
<sequence length="885" mass="99308">MNHQNHFHVPASQPTMNQLPQIFNTCTPDGPQLVPASLPHATDQPFGDNSTWLDENNEANRSRILRACEACRTKKIKCDAKMPACTHCIKYSRECIFRSVERKGKRRKGAKYIEGLEKRLGRMESLLRSSGLLEEVKDIHTRGSRLDRQTGTNGMKQRSETAVPGSQTNPHPVSAIQNIMGDSSMSNPTSIVTSPELPKAVEPGRGEGPTKEEIELLSDRMCSLMTNNWGEAKYIGSSSGFSIFSPKGIEWVDEKMGDTSFQGIMASVVDDNRFHHLELQVFSELFQRRIYEQLPSKKECLGLLEDFFGNFNRVLPLFHQPTFMHLVERQYSSDPYGGSGWWACLNIALAIAHRLRVRNSLIPVEEERKSWGYLKNSMGVLAELIVQNTDLFSVQALLGMALFMSCTSNPQPSFCLVAASIRLSHSIGLHKRGSGFNFSPIEIEQRNRVFWIAYTLDKEICLRSGRPPAQNDDDMNVELPSPEPEDNVGIILLADNKVNLFRLMSQFATIQSKVYKQLYSTDAAKQSAAQLLNNIGELDNQLEEWKAGIPRGFRPDHGDSVSHTPFILQVVVLHLAYYNCLATIHRISGFWSSRLSTHTIQDIKSRLLNHRVFQSSALCVAAARASIHLLKYIPQEDSAYVWLILYYPISSLISLFSNILRNPQDCKARADLHLMDSVVKFLCALSTKEGDRSIKQMLNVCSEFERIANAILERSDKQTSLRKKPKNHGDPTVTPLPLTRPVVNMIPSSVNRQSPVVFSPGMPNQMNGRLDHTGPDPLNGSFTGRDWIPDLATGEMFQDYTMPPENGMSLFADIQQMNNGISIGDLQPSVNFNTLQRSLLPQNLWLMPMTLEWDWAEVIDRGYPSIGTGQSGDTAINGRTEPLAD</sequence>
<dbReference type="Pfam" id="PF00172">
    <property type="entry name" value="Zn_clus"/>
    <property type="match status" value="1"/>
</dbReference>
<dbReference type="InterPro" id="IPR036864">
    <property type="entry name" value="Zn2-C6_fun-type_DNA-bd_sf"/>
</dbReference>
<accession>A0A1L7XS83</accession>
<dbReference type="STRING" id="576137.A0A1L7XS83"/>
<name>A0A1L7XS83_9HELO</name>
<dbReference type="PANTHER" id="PTHR46910:SF25">
    <property type="entry name" value="ABC-TRANSPORTER-REGULATING TRANSCRIPTION FACTOR"/>
    <property type="match status" value="1"/>
</dbReference>
<dbReference type="PANTHER" id="PTHR46910">
    <property type="entry name" value="TRANSCRIPTION FACTOR PDR1"/>
    <property type="match status" value="1"/>
</dbReference>
<dbReference type="SMART" id="SM00906">
    <property type="entry name" value="Fungal_trans"/>
    <property type="match status" value="1"/>
</dbReference>
<dbReference type="GO" id="GO:0008270">
    <property type="term" value="F:zinc ion binding"/>
    <property type="evidence" value="ECO:0007669"/>
    <property type="project" value="InterPro"/>
</dbReference>
<dbReference type="AlphaFoldDB" id="A0A1L7XS83"/>
<keyword evidence="1" id="KW-0479">Metal-binding</keyword>
<dbReference type="InterPro" id="IPR001138">
    <property type="entry name" value="Zn2Cys6_DnaBD"/>
</dbReference>
<dbReference type="GO" id="GO:0000981">
    <property type="term" value="F:DNA-binding transcription factor activity, RNA polymerase II-specific"/>
    <property type="evidence" value="ECO:0007669"/>
    <property type="project" value="InterPro"/>
</dbReference>
<dbReference type="GO" id="GO:0006351">
    <property type="term" value="P:DNA-templated transcription"/>
    <property type="evidence" value="ECO:0007669"/>
    <property type="project" value="InterPro"/>
</dbReference>
<dbReference type="PROSITE" id="PS50048">
    <property type="entry name" value="ZN2_CY6_FUNGAL_2"/>
    <property type="match status" value="1"/>
</dbReference>
<keyword evidence="2" id="KW-0539">Nucleus</keyword>
<dbReference type="GO" id="GO:0003677">
    <property type="term" value="F:DNA binding"/>
    <property type="evidence" value="ECO:0007669"/>
    <property type="project" value="InterPro"/>
</dbReference>
<evidence type="ECO:0000256" key="1">
    <source>
        <dbReference type="ARBA" id="ARBA00022723"/>
    </source>
</evidence>
<evidence type="ECO:0000256" key="2">
    <source>
        <dbReference type="ARBA" id="ARBA00023242"/>
    </source>
</evidence>
<organism evidence="5 6">
    <name type="scientific">Phialocephala subalpina</name>
    <dbReference type="NCBI Taxonomy" id="576137"/>
    <lineage>
        <taxon>Eukaryota</taxon>
        <taxon>Fungi</taxon>
        <taxon>Dikarya</taxon>
        <taxon>Ascomycota</taxon>
        <taxon>Pezizomycotina</taxon>
        <taxon>Leotiomycetes</taxon>
        <taxon>Helotiales</taxon>
        <taxon>Mollisiaceae</taxon>
        <taxon>Phialocephala</taxon>
        <taxon>Phialocephala fortinii species complex</taxon>
    </lineage>
</organism>
<evidence type="ECO:0000256" key="3">
    <source>
        <dbReference type="SAM" id="MobiDB-lite"/>
    </source>
</evidence>
<dbReference type="PROSITE" id="PS00463">
    <property type="entry name" value="ZN2_CY6_FUNGAL_1"/>
    <property type="match status" value="1"/>
</dbReference>
<keyword evidence="6" id="KW-1185">Reference proteome</keyword>
<dbReference type="OrthoDB" id="2123952at2759"/>
<feature type="region of interest" description="Disordered" evidence="3">
    <location>
        <begin position="145"/>
        <end position="170"/>
    </location>
</feature>
<dbReference type="CDD" id="cd00067">
    <property type="entry name" value="GAL4"/>
    <property type="match status" value="1"/>
</dbReference>
<proteinExistence type="predicted"/>
<dbReference type="InterPro" id="IPR050987">
    <property type="entry name" value="AtrR-like"/>
</dbReference>
<dbReference type="Gene3D" id="4.10.240.10">
    <property type="entry name" value="Zn(2)-C6 fungal-type DNA-binding domain"/>
    <property type="match status" value="1"/>
</dbReference>
<feature type="region of interest" description="Disordered" evidence="3">
    <location>
        <begin position="864"/>
        <end position="885"/>
    </location>
</feature>
<dbReference type="SUPFAM" id="SSF57701">
    <property type="entry name" value="Zn2/Cys6 DNA-binding domain"/>
    <property type="match status" value="1"/>
</dbReference>
<feature type="domain" description="Zn(2)-C6 fungal-type" evidence="4">
    <location>
        <begin position="67"/>
        <end position="97"/>
    </location>
</feature>